<feature type="transmembrane region" description="Helical" evidence="2">
    <location>
        <begin position="57"/>
        <end position="75"/>
    </location>
</feature>
<feature type="transmembrane region" description="Helical" evidence="2">
    <location>
        <begin position="87"/>
        <end position="112"/>
    </location>
</feature>
<feature type="compositionally biased region" description="Polar residues" evidence="1">
    <location>
        <begin position="227"/>
        <end position="238"/>
    </location>
</feature>
<reference evidence="3 4" key="1">
    <citation type="submission" date="2023-11" db="EMBL/GenBank/DDBJ databases">
        <title>An acidophilic fungus is an integral part of prey digestion in a carnivorous sundew plant.</title>
        <authorList>
            <person name="Tsai I.J."/>
        </authorList>
    </citation>
    <scope>NUCLEOTIDE SEQUENCE [LARGE SCALE GENOMIC DNA]</scope>
    <source>
        <strain evidence="3">169a</strain>
    </source>
</reference>
<gene>
    <name evidence="3" type="ORF">R9X50_00758000</name>
</gene>
<dbReference type="PANTHER" id="PTHR28077:SF1">
    <property type="entry name" value="INOSITOL PHOSPHORYLCERAMIDE SYNTHASE REGULATORY SUBUNIT KEI1"/>
    <property type="match status" value="1"/>
</dbReference>
<feature type="transmembrane region" description="Helical" evidence="2">
    <location>
        <begin position="21"/>
        <end position="45"/>
    </location>
</feature>
<accession>A0AAQ3MBP4</accession>
<dbReference type="GO" id="GO:0070917">
    <property type="term" value="F:inositol phosphoceramide synthase regulator activity"/>
    <property type="evidence" value="ECO:0007669"/>
    <property type="project" value="InterPro"/>
</dbReference>
<dbReference type="AlphaFoldDB" id="A0AAQ3MBP4"/>
<protein>
    <submittedName>
        <fullName evidence="3">DUF1753-domain-containing protein</fullName>
    </submittedName>
</protein>
<evidence type="ECO:0000313" key="3">
    <source>
        <dbReference type="EMBL" id="WPH04687.1"/>
    </source>
</evidence>
<organism evidence="3 4">
    <name type="scientific">Acrodontium crateriforme</name>
    <dbReference type="NCBI Taxonomy" id="150365"/>
    <lineage>
        <taxon>Eukaryota</taxon>
        <taxon>Fungi</taxon>
        <taxon>Dikarya</taxon>
        <taxon>Ascomycota</taxon>
        <taxon>Pezizomycotina</taxon>
        <taxon>Dothideomycetes</taxon>
        <taxon>Dothideomycetidae</taxon>
        <taxon>Mycosphaerellales</taxon>
        <taxon>Teratosphaeriaceae</taxon>
        <taxon>Acrodontium</taxon>
    </lineage>
</organism>
<evidence type="ECO:0000256" key="2">
    <source>
        <dbReference type="SAM" id="Phobius"/>
    </source>
</evidence>
<keyword evidence="4" id="KW-1185">Reference proteome</keyword>
<dbReference type="GO" id="GO:0070916">
    <property type="term" value="C:inositol phosphoceramide synthase complex"/>
    <property type="evidence" value="ECO:0007669"/>
    <property type="project" value="TreeGrafter"/>
</dbReference>
<feature type="region of interest" description="Disordered" evidence="1">
    <location>
        <begin position="300"/>
        <end position="332"/>
    </location>
</feature>
<dbReference type="GO" id="GO:0000139">
    <property type="term" value="C:Golgi membrane"/>
    <property type="evidence" value="ECO:0007669"/>
    <property type="project" value="TreeGrafter"/>
</dbReference>
<dbReference type="Pfam" id="PF08552">
    <property type="entry name" value="Kei1"/>
    <property type="match status" value="1"/>
</dbReference>
<dbReference type="InterPro" id="IPR013862">
    <property type="entry name" value="Kei1"/>
</dbReference>
<dbReference type="PANTHER" id="PTHR28077">
    <property type="entry name" value="INOSITOL PHOSPHORYLCERAMIDE SYNTHASE REGULATORY SUBUNIT KEI1"/>
    <property type="match status" value="1"/>
</dbReference>
<evidence type="ECO:0000313" key="4">
    <source>
        <dbReference type="Proteomes" id="UP001303373"/>
    </source>
</evidence>
<sequence length="332" mass="35495">MGSLLRFPRPRSFLHFVSLRTAAEFITLTLAINKITGLYGVLALFTGYTLDALQFSHYIYSLLVLGLAAYLSSSIRTRDNVLQNVALAWLYVLDTLINGIYTALFGMGWFTILAEHLNDDVKSHRPGKGMMEDTAGFTGPVVNASSVDVIAEPASGSLVGQDATAYAIPGSLGAAIFQSGSIASIAILVFLVLIRVYMSIVMLSFARNSVRASIATASASTAGDFSYSDSTSGSNPSDPTMAASPFEQTPGWRGNLGRAMLRLPTERYWLGRDEAEDAWVRATSGRFSEGRRALKISVPVNQGSGVGERERRARSGTGPPVPAAGLTGKIPQ</sequence>
<dbReference type="GO" id="GO:0006673">
    <property type="term" value="P:inositol phosphoceramide metabolic process"/>
    <property type="evidence" value="ECO:0007669"/>
    <property type="project" value="InterPro"/>
</dbReference>
<name>A0AAQ3MBP4_9PEZI</name>
<keyword evidence="2" id="KW-1133">Transmembrane helix</keyword>
<feature type="transmembrane region" description="Helical" evidence="2">
    <location>
        <begin position="182"/>
        <end position="205"/>
    </location>
</feature>
<dbReference type="Proteomes" id="UP001303373">
    <property type="component" value="Chromosome 13"/>
</dbReference>
<feature type="region of interest" description="Disordered" evidence="1">
    <location>
        <begin position="222"/>
        <end position="250"/>
    </location>
</feature>
<keyword evidence="2" id="KW-0472">Membrane</keyword>
<keyword evidence="2" id="KW-0812">Transmembrane</keyword>
<evidence type="ECO:0000256" key="1">
    <source>
        <dbReference type="SAM" id="MobiDB-lite"/>
    </source>
</evidence>
<proteinExistence type="predicted"/>
<dbReference type="EMBL" id="CP138592">
    <property type="protein sequence ID" value="WPH04687.1"/>
    <property type="molecule type" value="Genomic_DNA"/>
</dbReference>